<dbReference type="Proteomes" id="UP001162741">
    <property type="component" value="Chromosome"/>
</dbReference>
<protein>
    <submittedName>
        <fullName evidence="1">Uncharacterized protein</fullName>
    </submittedName>
</protein>
<evidence type="ECO:0000313" key="2">
    <source>
        <dbReference type="Proteomes" id="UP001162741"/>
    </source>
</evidence>
<name>A0ABY6IUM8_9BACT</name>
<proteinExistence type="predicted"/>
<dbReference type="RefSeq" id="WP_264279548.1">
    <property type="nucleotide sequence ID" value="NZ_CP107006.1"/>
</dbReference>
<gene>
    <name evidence="1" type="ORF">MKQ68_13280</name>
</gene>
<dbReference type="EMBL" id="CP107006">
    <property type="protein sequence ID" value="UYQ91065.1"/>
    <property type="molecule type" value="Genomic_DNA"/>
</dbReference>
<accession>A0ABY6IUM8</accession>
<sequence>MKYRSYSISAANAAELSEKINAFFDANPEITLVSTSQSQNNECIVYTILFKEAPAKREISGFKTNH</sequence>
<reference evidence="1" key="1">
    <citation type="submission" date="2022-10" db="EMBL/GenBank/DDBJ databases">
        <title>Chitinophaga sp. nov., isolated from soil.</title>
        <authorList>
            <person name="Jeon C.O."/>
        </authorList>
    </citation>
    <scope>NUCLEOTIDE SEQUENCE</scope>
    <source>
        <strain evidence="1">R8</strain>
    </source>
</reference>
<keyword evidence="2" id="KW-1185">Reference proteome</keyword>
<evidence type="ECO:0000313" key="1">
    <source>
        <dbReference type="EMBL" id="UYQ91065.1"/>
    </source>
</evidence>
<organism evidence="1 2">
    <name type="scientific">Chitinophaga horti</name>
    <dbReference type="NCBI Taxonomy" id="2920382"/>
    <lineage>
        <taxon>Bacteria</taxon>
        <taxon>Pseudomonadati</taxon>
        <taxon>Bacteroidota</taxon>
        <taxon>Chitinophagia</taxon>
        <taxon>Chitinophagales</taxon>
        <taxon>Chitinophagaceae</taxon>
        <taxon>Chitinophaga</taxon>
    </lineage>
</organism>